<reference evidence="1" key="2">
    <citation type="submission" date="2018-05" db="EMBL/GenBank/DDBJ databases">
        <title>OpunRS2 (Oryza punctata Reference Sequence Version 2).</title>
        <authorList>
            <person name="Zhang J."/>
            <person name="Kudrna D."/>
            <person name="Lee S."/>
            <person name="Talag J."/>
            <person name="Welchert J."/>
            <person name="Wing R.A."/>
        </authorList>
    </citation>
    <scope>NUCLEOTIDE SEQUENCE [LARGE SCALE GENOMIC DNA]</scope>
</reference>
<dbReference type="Gramene" id="OPUNC08G01080.1">
    <property type="protein sequence ID" value="OPUNC08G01080.1"/>
    <property type="gene ID" value="OPUNC08G01080"/>
</dbReference>
<dbReference type="HOGENOM" id="CLU_191771_0_0_1"/>
<dbReference type="Proteomes" id="UP000026962">
    <property type="component" value="Chromosome 8"/>
</dbReference>
<proteinExistence type="predicted"/>
<sequence>MVKIVKSSKPFEEEYEQMLKDARDVYQRTGCMANVLAIHPITGEFHEVIVDSTSDDYVSMPADNHFTAHIVRRYLWLLSEELDEVT</sequence>
<protein>
    <submittedName>
        <fullName evidence="1">Uncharacterized protein</fullName>
    </submittedName>
</protein>
<organism evidence="1">
    <name type="scientific">Oryza punctata</name>
    <name type="common">Red rice</name>
    <dbReference type="NCBI Taxonomy" id="4537"/>
    <lineage>
        <taxon>Eukaryota</taxon>
        <taxon>Viridiplantae</taxon>
        <taxon>Streptophyta</taxon>
        <taxon>Embryophyta</taxon>
        <taxon>Tracheophyta</taxon>
        <taxon>Spermatophyta</taxon>
        <taxon>Magnoliopsida</taxon>
        <taxon>Liliopsida</taxon>
        <taxon>Poales</taxon>
        <taxon>Poaceae</taxon>
        <taxon>BOP clade</taxon>
        <taxon>Oryzoideae</taxon>
        <taxon>Oryzeae</taxon>
        <taxon>Oryzinae</taxon>
        <taxon>Oryza</taxon>
    </lineage>
</organism>
<dbReference type="AlphaFoldDB" id="A0A0E0LQL9"/>
<dbReference type="EnsemblPlants" id="OPUNC08G01080.1">
    <property type="protein sequence ID" value="OPUNC08G01080.1"/>
    <property type="gene ID" value="OPUNC08G01080"/>
</dbReference>
<evidence type="ECO:0000313" key="1">
    <source>
        <dbReference type="EnsemblPlants" id="OPUNC08G01080.1"/>
    </source>
</evidence>
<evidence type="ECO:0000313" key="2">
    <source>
        <dbReference type="Proteomes" id="UP000026962"/>
    </source>
</evidence>
<keyword evidence="2" id="KW-1185">Reference proteome</keyword>
<name>A0A0E0LQL9_ORYPU</name>
<accession>A0A0E0LQL9</accession>
<reference evidence="1" key="1">
    <citation type="submission" date="2015-04" db="UniProtKB">
        <authorList>
            <consortium name="EnsemblPlants"/>
        </authorList>
    </citation>
    <scope>IDENTIFICATION</scope>
</reference>